<proteinExistence type="predicted"/>
<protein>
    <submittedName>
        <fullName evidence="1">Uncharacterized protein</fullName>
    </submittedName>
</protein>
<gene>
    <name evidence="1" type="ORF">KI387_006642</name>
</gene>
<dbReference type="EMBL" id="JAHRHJ020000002">
    <property type="protein sequence ID" value="KAH9326464.1"/>
    <property type="molecule type" value="Genomic_DNA"/>
</dbReference>
<organism evidence="1 2">
    <name type="scientific">Taxus chinensis</name>
    <name type="common">Chinese yew</name>
    <name type="synonym">Taxus wallichiana var. chinensis</name>
    <dbReference type="NCBI Taxonomy" id="29808"/>
    <lineage>
        <taxon>Eukaryota</taxon>
        <taxon>Viridiplantae</taxon>
        <taxon>Streptophyta</taxon>
        <taxon>Embryophyta</taxon>
        <taxon>Tracheophyta</taxon>
        <taxon>Spermatophyta</taxon>
        <taxon>Pinopsida</taxon>
        <taxon>Pinidae</taxon>
        <taxon>Conifers II</taxon>
        <taxon>Cupressales</taxon>
        <taxon>Taxaceae</taxon>
        <taxon>Taxus</taxon>
    </lineage>
</organism>
<reference evidence="1 2" key="1">
    <citation type="journal article" date="2021" name="Nat. Plants">
        <title>The Taxus genome provides insights into paclitaxel biosynthesis.</title>
        <authorList>
            <person name="Xiong X."/>
            <person name="Gou J."/>
            <person name="Liao Q."/>
            <person name="Li Y."/>
            <person name="Zhou Q."/>
            <person name="Bi G."/>
            <person name="Li C."/>
            <person name="Du R."/>
            <person name="Wang X."/>
            <person name="Sun T."/>
            <person name="Guo L."/>
            <person name="Liang H."/>
            <person name="Lu P."/>
            <person name="Wu Y."/>
            <person name="Zhang Z."/>
            <person name="Ro D.K."/>
            <person name="Shang Y."/>
            <person name="Huang S."/>
            <person name="Yan J."/>
        </authorList>
    </citation>
    <scope>NUCLEOTIDE SEQUENCE [LARGE SCALE GENOMIC DNA]</scope>
    <source>
        <strain evidence="1">Ta-2019</strain>
    </source>
</reference>
<dbReference type="AlphaFoldDB" id="A0AA38LJM2"/>
<feature type="non-terminal residue" evidence="1">
    <location>
        <position position="59"/>
    </location>
</feature>
<name>A0AA38LJM2_TAXCH</name>
<dbReference type="Proteomes" id="UP000824469">
    <property type="component" value="Unassembled WGS sequence"/>
</dbReference>
<sequence>MKTNTIPRGLVALESNFDNVDCIVNRHMSASRDVEEYDLGTKDKPRRIWLGSNLNREEK</sequence>
<keyword evidence="2" id="KW-1185">Reference proteome</keyword>
<evidence type="ECO:0000313" key="2">
    <source>
        <dbReference type="Proteomes" id="UP000824469"/>
    </source>
</evidence>
<evidence type="ECO:0000313" key="1">
    <source>
        <dbReference type="EMBL" id="KAH9326464.1"/>
    </source>
</evidence>
<accession>A0AA38LJM2</accession>
<comment type="caution">
    <text evidence="1">The sequence shown here is derived from an EMBL/GenBank/DDBJ whole genome shotgun (WGS) entry which is preliminary data.</text>
</comment>